<dbReference type="AlphaFoldDB" id="A0A7U2ETK5"/>
<proteinExistence type="predicted"/>
<dbReference type="VEuPathDB" id="FungiDB:JI435_402620"/>
<accession>A0A7U2ETK5</accession>
<evidence type="ECO:0000256" key="1">
    <source>
        <dbReference type="SAM" id="MobiDB-lite"/>
    </source>
</evidence>
<name>A0A7U2ETK5_PHANO</name>
<dbReference type="Proteomes" id="UP000663193">
    <property type="component" value="Chromosome 2"/>
</dbReference>
<evidence type="ECO:0000313" key="2">
    <source>
        <dbReference type="EMBL" id="QRC92526.1"/>
    </source>
</evidence>
<keyword evidence="3" id="KW-1185">Reference proteome</keyword>
<feature type="region of interest" description="Disordered" evidence="1">
    <location>
        <begin position="1"/>
        <end position="26"/>
    </location>
</feature>
<dbReference type="EMBL" id="CP069024">
    <property type="protein sequence ID" value="QRC92526.1"/>
    <property type="molecule type" value="Genomic_DNA"/>
</dbReference>
<organism evidence="2 3">
    <name type="scientific">Phaeosphaeria nodorum (strain SN15 / ATCC MYA-4574 / FGSC 10173)</name>
    <name type="common">Glume blotch fungus</name>
    <name type="synonym">Parastagonospora nodorum</name>
    <dbReference type="NCBI Taxonomy" id="321614"/>
    <lineage>
        <taxon>Eukaryota</taxon>
        <taxon>Fungi</taxon>
        <taxon>Dikarya</taxon>
        <taxon>Ascomycota</taxon>
        <taxon>Pezizomycotina</taxon>
        <taxon>Dothideomycetes</taxon>
        <taxon>Pleosporomycetidae</taxon>
        <taxon>Pleosporales</taxon>
        <taxon>Pleosporineae</taxon>
        <taxon>Phaeosphaeriaceae</taxon>
        <taxon>Parastagonospora</taxon>
    </lineage>
</organism>
<reference evidence="3" key="1">
    <citation type="journal article" date="2021" name="BMC Genomics">
        <title>Chromosome-level genome assembly and manually-curated proteome of model necrotroph Parastagonospora nodorum Sn15 reveals a genome-wide trove of candidate effector homologs, and redundancy of virulence-related functions within an accessory chromosome.</title>
        <authorList>
            <person name="Bertazzoni S."/>
            <person name="Jones D.A.B."/>
            <person name="Phan H.T."/>
            <person name="Tan K.-C."/>
            <person name="Hane J.K."/>
        </authorList>
    </citation>
    <scope>NUCLEOTIDE SEQUENCE [LARGE SCALE GENOMIC DNA]</scope>
    <source>
        <strain evidence="3">SN15 / ATCC MYA-4574 / FGSC 10173)</strain>
    </source>
</reference>
<protein>
    <submittedName>
        <fullName evidence="2">Uncharacterized protein</fullName>
    </submittedName>
</protein>
<dbReference type="OrthoDB" id="2105912at2759"/>
<evidence type="ECO:0000313" key="3">
    <source>
        <dbReference type="Proteomes" id="UP000663193"/>
    </source>
</evidence>
<gene>
    <name evidence="2" type="ORF">JI435_402620</name>
</gene>
<sequence>MSAIPPAEPNVGDGMTNLSSSHDEAIRKSGKDISTWCKVYDVLTWTPPNCRWDPKKPPQFSMSMNVLFAFAAGCKLDVETLFYTMSDLVLTSKKKSRSPISTTTTQSSTS</sequence>